<accession>A0A165GNC5</accession>
<dbReference type="SUPFAM" id="SSF52047">
    <property type="entry name" value="RNI-like"/>
    <property type="match status" value="1"/>
</dbReference>
<dbReference type="Proteomes" id="UP000076842">
    <property type="component" value="Unassembled WGS sequence"/>
</dbReference>
<dbReference type="InParanoid" id="A0A165GNC5"/>
<evidence type="ECO:0000313" key="3">
    <source>
        <dbReference type="Proteomes" id="UP000076842"/>
    </source>
</evidence>
<dbReference type="EMBL" id="KV423953">
    <property type="protein sequence ID" value="KZT58280.1"/>
    <property type="molecule type" value="Genomic_DNA"/>
</dbReference>
<organism evidence="2 3">
    <name type="scientific">Calocera cornea HHB12733</name>
    <dbReference type="NCBI Taxonomy" id="1353952"/>
    <lineage>
        <taxon>Eukaryota</taxon>
        <taxon>Fungi</taxon>
        <taxon>Dikarya</taxon>
        <taxon>Basidiomycota</taxon>
        <taxon>Agaricomycotina</taxon>
        <taxon>Dacrymycetes</taxon>
        <taxon>Dacrymycetales</taxon>
        <taxon>Dacrymycetaceae</taxon>
        <taxon>Calocera</taxon>
    </lineage>
</organism>
<dbReference type="InterPro" id="IPR032675">
    <property type="entry name" value="LRR_dom_sf"/>
</dbReference>
<feature type="compositionally biased region" description="Pro residues" evidence="1">
    <location>
        <begin position="95"/>
        <end position="107"/>
    </location>
</feature>
<sequence>MPILACLTALTQLNDLLCHITRCPPPSTAPELARRRQLQHRLHLGLEGLPVAPGTGRPVEGCECHGAVQRCAEQLYTSAIALCADLSEQLAPVPLSAPSPSSPPPGPTCACQPSPTPQARALDDLSHQLLRTRRLRNLVLPPVSRLPEDILAYVFSIPYHHWDPGAAAAFADRIVAVSHLWREVALATPQAWANIVLGHEPLRARLACSALSRCDCSPRRAVSDRRAARGRAWISRAKAVPVAFDLGPHARVEGAEVVQCLMDSIAAGLTPVRALSWGLPFTQLLLRLAPACPGLQELRLARYDSPLKPEHVDEVLALDLPALRAIELRNIPLPRPGRALARCTALTLVFGRETVSYLPQALALLAACPALEHLAVGRLDDADVWADTAPLGEDLVLPRLATLALDEGRPDGSGLLSLLRTPALRELRLSSPHDKTRVLQSTGKLVDALRTFLAVATKLEHVEFPYAVPHAFFCMLKHLPCVRVLGFAGSIYPIADFFTDDHCRRALARDCAALRELRVLVTCDVEPSDSVQRFAQSMAEYVRCRREAAAGGVAQLDTLSLTATAGCLSEAALRDALDIDCTVYVNGMLREAGAALQVQCPA</sequence>
<feature type="region of interest" description="Disordered" evidence="1">
    <location>
        <begin position="94"/>
        <end position="117"/>
    </location>
</feature>
<evidence type="ECO:0000313" key="2">
    <source>
        <dbReference type="EMBL" id="KZT58280.1"/>
    </source>
</evidence>
<protein>
    <submittedName>
        <fullName evidence="2">Uncharacterized protein</fullName>
    </submittedName>
</protein>
<gene>
    <name evidence="2" type="ORF">CALCODRAFT_482527</name>
</gene>
<evidence type="ECO:0000256" key="1">
    <source>
        <dbReference type="SAM" id="MobiDB-lite"/>
    </source>
</evidence>
<dbReference type="AlphaFoldDB" id="A0A165GNC5"/>
<keyword evidence="3" id="KW-1185">Reference proteome</keyword>
<reference evidence="2 3" key="1">
    <citation type="journal article" date="2016" name="Mol. Biol. Evol.">
        <title>Comparative Genomics of Early-Diverging Mushroom-Forming Fungi Provides Insights into the Origins of Lignocellulose Decay Capabilities.</title>
        <authorList>
            <person name="Nagy L.G."/>
            <person name="Riley R."/>
            <person name="Tritt A."/>
            <person name="Adam C."/>
            <person name="Daum C."/>
            <person name="Floudas D."/>
            <person name="Sun H."/>
            <person name="Yadav J.S."/>
            <person name="Pangilinan J."/>
            <person name="Larsson K.H."/>
            <person name="Matsuura K."/>
            <person name="Barry K."/>
            <person name="Labutti K."/>
            <person name="Kuo R."/>
            <person name="Ohm R.A."/>
            <person name="Bhattacharya S.S."/>
            <person name="Shirouzu T."/>
            <person name="Yoshinaga Y."/>
            <person name="Martin F.M."/>
            <person name="Grigoriev I.V."/>
            <person name="Hibbett D.S."/>
        </authorList>
    </citation>
    <scope>NUCLEOTIDE SEQUENCE [LARGE SCALE GENOMIC DNA]</scope>
    <source>
        <strain evidence="2 3">HHB12733</strain>
    </source>
</reference>
<proteinExistence type="predicted"/>
<dbReference type="OrthoDB" id="2973282at2759"/>
<name>A0A165GNC5_9BASI</name>
<dbReference type="Gene3D" id="3.80.10.10">
    <property type="entry name" value="Ribonuclease Inhibitor"/>
    <property type="match status" value="1"/>
</dbReference>